<evidence type="ECO:0000256" key="1">
    <source>
        <dbReference type="SAM" id="MobiDB-lite"/>
    </source>
</evidence>
<gene>
    <name evidence="2" type="ORF">OH76DRAFT_263338</name>
</gene>
<name>A0A371DGL9_9APHY</name>
<protein>
    <submittedName>
        <fullName evidence="2">Uncharacterized protein</fullName>
    </submittedName>
</protein>
<evidence type="ECO:0000313" key="2">
    <source>
        <dbReference type="EMBL" id="RDX51675.1"/>
    </source>
</evidence>
<feature type="compositionally biased region" description="Low complexity" evidence="1">
    <location>
        <begin position="61"/>
        <end position="97"/>
    </location>
</feature>
<dbReference type="Proteomes" id="UP000256964">
    <property type="component" value="Unassembled WGS sequence"/>
</dbReference>
<feature type="region of interest" description="Disordered" evidence="1">
    <location>
        <begin position="41"/>
        <end position="97"/>
    </location>
</feature>
<sequence>MAVFSWRSIRISARDASGTGKHAFSTAPMLQARCATCATPSRTTTESAGPSQRLTTRTCCASPSRWSRSSRRPAGPSRSSTRGPSRTGSRTASSPRRPLLPRFRMAFYVSCGAVASRSLPRLLLSSISSVFCLSRGPLAMFEHVHEISYRAALALRRSCSRFTTTSIPELS</sequence>
<accession>A0A371DGL9</accession>
<organism evidence="2 3">
    <name type="scientific">Lentinus brumalis</name>
    <dbReference type="NCBI Taxonomy" id="2498619"/>
    <lineage>
        <taxon>Eukaryota</taxon>
        <taxon>Fungi</taxon>
        <taxon>Dikarya</taxon>
        <taxon>Basidiomycota</taxon>
        <taxon>Agaricomycotina</taxon>
        <taxon>Agaricomycetes</taxon>
        <taxon>Polyporales</taxon>
        <taxon>Polyporaceae</taxon>
        <taxon>Lentinus</taxon>
    </lineage>
</organism>
<reference evidence="2 3" key="1">
    <citation type="journal article" date="2018" name="Biotechnol. Biofuels">
        <title>Integrative visual omics of the white-rot fungus Polyporus brumalis exposes the biotechnological potential of its oxidative enzymes for delignifying raw plant biomass.</title>
        <authorList>
            <person name="Miyauchi S."/>
            <person name="Rancon A."/>
            <person name="Drula E."/>
            <person name="Hage H."/>
            <person name="Chaduli D."/>
            <person name="Favel A."/>
            <person name="Grisel S."/>
            <person name="Henrissat B."/>
            <person name="Herpoel-Gimbert I."/>
            <person name="Ruiz-Duenas F.J."/>
            <person name="Chevret D."/>
            <person name="Hainaut M."/>
            <person name="Lin J."/>
            <person name="Wang M."/>
            <person name="Pangilinan J."/>
            <person name="Lipzen A."/>
            <person name="Lesage-Meessen L."/>
            <person name="Navarro D."/>
            <person name="Riley R."/>
            <person name="Grigoriev I.V."/>
            <person name="Zhou S."/>
            <person name="Raouche S."/>
            <person name="Rosso M.N."/>
        </authorList>
    </citation>
    <scope>NUCLEOTIDE SEQUENCE [LARGE SCALE GENOMIC DNA]</scope>
    <source>
        <strain evidence="2 3">BRFM 1820</strain>
    </source>
</reference>
<dbReference type="AlphaFoldDB" id="A0A371DGL9"/>
<evidence type="ECO:0000313" key="3">
    <source>
        <dbReference type="Proteomes" id="UP000256964"/>
    </source>
</evidence>
<dbReference type="EMBL" id="KZ857393">
    <property type="protein sequence ID" value="RDX51675.1"/>
    <property type="molecule type" value="Genomic_DNA"/>
</dbReference>
<proteinExistence type="predicted"/>
<feature type="compositionally biased region" description="Polar residues" evidence="1">
    <location>
        <begin position="41"/>
        <end position="59"/>
    </location>
</feature>
<keyword evidence="3" id="KW-1185">Reference proteome</keyword>